<evidence type="ECO:0008006" key="3">
    <source>
        <dbReference type="Google" id="ProtNLM"/>
    </source>
</evidence>
<name>A0A4V6WMR7_9GAMM</name>
<dbReference type="EMBL" id="SWCJ01000013">
    <property type="protein sequence ID" value="TKB53080.1"/>
    <property type="molecule type" value="Genomic_DNA"/>
</dbReference>
<dbReference type="RefSeq" id="WP_136864332.1">
    <property type="nucleotide sequence ID" value="NZ_SWCJ01000013.1"/>
</dbReference>
<dbReference type="Proteomes" id="UP000305675">
    <property type="component" value="Unassembled WGS sequence"/>
</dbReference>
<evidence type="ECO:0000313" key="2">
    <source>
        <dbReference type="Proteomes" id="UP000305675"/>
    </source>
</evidence>
<organism evidence="1 2">
    <name type="scientific">Ferrimonas aestuarii</name>
    <dbReference type="NCBI Taxonomy" id="2569539"/>
    <lineage>
        <taxon>Bacteria</taxon>
        <taxon>Pseudomonadati</taxon>
        <taxon>Pseudomonadota</taxon>
        <taxon>Gammaproteobacteria</taxon>
        <taxon>Alteromonadales</taxon>
        <taxon>Ferrimonadaceae</taxon>
        <taxon>Ferrimonas</taxon>
    </lineage>
</organism>
<comment type="caution">
    <text evidence="1">The sequence shown here is derived from an EMBL/GenBank/DDBJ whole genome shotgun (WGS) entry which is preliminary data.</text>
</comment>
<sequence length="269" mass="31912">MNYSISSWSEFESHKDAVKENKRRIKWLEKSGENACWELASRLRECIEDQIECRSLACKVCNRNYREKMLSQLLCEIEASDQQWQMITLIDYEYACSNKGPKSFDLGRSKDNLRKAISRSHFEGPIFGCIEFDYHDDPKLWLPHYHLISTRTAANDCAYKKLKKFYKSKSAKHIRDGVIAKPTHRRDISEFIEGVSYPYKIMWRKVVSFETKHDKRTRKGTKKYALKGTQLCISLLKLDSISRRQIQFTYNLTKPIKGILVRDTRRRYW</sequence>
<accession>A0A4V6WMR7</accession>
<protein>
    <recommendedName>
        <fullName evidence="3">Replication protein</fullName>
    </recommendedName>
</protein>
<evidence type="ECO:0000313" key="1">
    <source>
        <dbReference type="EMBL" id="TKB53080.1"/>
    </source>
</evidence>
<dbReference type="AlphaFoldDB" id="A0A4V6WMR7"/>
<keyword evidence="2" id="KW-1185">Reference proteome</keyword>
<dbReference type="OrthoDB" id="5862313at2"/>
<proteinExistence type="predicted"/>
<reference evidence="1 2" key="1">
    <citation type="submission" date="2019-04" db="EMBL/GenBank/DDBJ databases">
        <authorList>
            <person name="Hwang J.C."/>
        </authorList>
    </citation>
    <scope>NUCLEOTIDE SEQUENCE [LARGE SCALE GENOMIC DNA]</scope>
    <source>
        <strain evidence="1 2">IMCC35002</strain>
    </source>
</reference>
<gene>
    <name evidence="1" type="ORF">FCL42_15520</name>
</gene>